<dbReference type="PANTHER" id="PTHR34796:SF1">
    <property type="entry name" value="EXPRESSED PROTEIN"/>
    <property type="match status" value="1"/>
</dbReference>
<dbReference type="Pfam" id="PF03745">
    <property type="entry name" value="DUF309"/>
    <property type="match status" value="1"/>
</dbReference>
<gene>
    <name evidence="1" type="ORF">J2S14_000898</name>
</gene>
<dbReference type="InterPro" id="IPR023203">
    <property type="entry name" value="TTHA0068_sf"/>
</dbReference>
<keyword evidence="2" id="KW-1185">Reference proteome</keyword>
<dbReference type="InterPro" id="IPR005500">
    <property type="entry name" value="DUF309"/>
</dbReference>
<dbReference type="SUPFAM" id="SSF140663">
    <property type="entry name" value="TTHA0068-like"/>
    <property type="match status" value="1"/>
</dbReference>
<sequence length="167" mass="19768">MTFSKSYIAFLIHFHGDRDYFECHEVLEEHWKMNGMERDSIWVGLIQVAVSLYHYRRGNIKGSLKLINKALHLLSYKKDEVLALSIDYDHFISILNNSRVKIANHIPYSPINIPLNNQQLFAKCKKQCENRGYEWGNHYDKAPDYLVHKHILRNNPKPISKRQYVLV</sequence>
<dbReference type="EMBL" id="JAUSUO010000001">
    <property type="protein sequence ID" value="MDQ0342105.1"/>
    <property type="molecule type" value="Genomic_DNA"/>
</dbReference>
<evidence type="ECO:0000313" key="1">
    <source>
        <dbReference type="EMBL" id="MDQ0342105.1"/>
    </source>
</evidence>
<protein>
    <submittedName>
        <fullName evidence="1">Metal-dependent hydrolase</fullName>
    </submittedName>
</protein>
<dbReference type="Gene3D" id="1.10.3450.10">
    <property type="entry name" value="TTHA0068-like"/>
    <property type="match status" value="1"/>
</dbReference>
<dbReference type="Proteomes" id="UP001232343">
    <property type="component" value="Unassembled WGS sequence"/>
</dbReference>
<accession>A0ABU0D135</accession>
<organism evidence="1 2">
    <name type="scientific">Lederbergia wuyishanensis</name>
    <dbReference type="NCBI Taxonomy" id="1347903"/>
    <lineage>
        <taxon>Bacteria</taxon>
        <taxon>Bacillati</taxon>
        <taxon>Bacillota</taxon>
        <taxon>Bacilli</taxon>
        <taxon>Bacillales</taxon>
        <taxon>Bacillaceae</taxon>
        <taxon>Lederbergia</taxon>
    </lineage>
</organism>
<reference evidence="1 2" key="1">
    <citation type="submission" date="2023-07" db="EMBL/GenBank/DDBJ databases">
        <title>Genomic Encyclopedia of Type Strains, Phase IV (KMG-IV): sequencing the most valuable type-strain genomes for metagenomic binning, comparative biology and taxonomic classification.</title>
        <authorList>
            <person name="Goeker M."/>
        </authorList>
    </citation>
    <scope>NUCLEOTIDE SEQUENCE [LARGE SCALE GENOMIC DNA]</scope>
    <source>
        <strain evidence="1 2">DSM 27848</strain>
    </source>
</reference>
<dbReference type="RefSeq" id="WP_244680295.1">
    <property type="nucleotide sequence ID" value="NZ_JALIRM010000001.1"/>
</dbReference>
<dbReference type="GO" id="GO:0016787">
    <property type="term" value="F:hydrolase activity"/>
    <property type="evidence" value="ECO:0007669"/>
    <property type="project" value="UniProtKB-KW"/>
</dbReference>
<proteinExistence type="predicted"/>
<evidence type="ECO:0000313" key="2">
    <source>
        <dbReference type="Proteomes" id="UP001232343"/>
    </source>
</evidence>
<keyword evidence="1" id="KW-0378">Hydrolase</keyword>
<comment type="caution">
    <text evidence="1">The sequence shown here is derived from an EMBL/GenBank/DDBJ whole genome shotgun (WGS) entry which is preliminary data.</text>
</comment>
<name>A0ABU0D135_9BACI</name>
<dbReference type="PANTHER" id="PTHR34796">
    <property type="entry name" value="EXPRESSED PROTEIN"/>
    <property type="match status" value="1"/>
</dbReference>